<dbReference type="EMBL" id="GDRN01058537">
    <property type="protein sequence ID" value="JAI65583.1"/>
    <property type="molecule type" value="Transcribed_RNA"/>
</dbReference>
<dbReference type="PANTHER" id="PTHR16238">
    <property type="entry name" value="GEM-ASSOCIATED PROTEIN 8"/>
    <property type="match status" value="1"/>
</dbReference>
<dbReference type="GO" id="GO:0000387">
    <property type="term" value="P:spliceosomal snRNP assembly"/>
    <property type="evidence" value="ECO:0007669"/>
    <property type="project" value="InterPro"/>
</dbReference>
<feature type="region of interest" description="Disordered" evidence="1">
    <location>
        <begin position="56"/>
        <end position="114"/>
    </location>
</feature>
<dbReference type="Pfam" id="PF15348">
    <property type="entry name" value="GEMIN8"/>
    <property type="match status" value="1"/>
</dbReference>
<evidence type="ECO:0008006" key="3">
    <source>
        <dbReference type="Google" id="ProtNLM"/>
    </source>
</evidence>
<proteinExistence type="predicted"/>
<sequence length="235" mass="27311">MAARPDQMCTKNMEQRASPWYSDSCFAPFWQQYNILMSKAHRDAVSRAGHVASQARAALSSLQSGPHHHKQQSLQSSRMSRREKRLRKSQRRQKSNRRNRNQKLSNNPGNQSDTECLYSQMRQGMHIQDTNEDMEVNEDFLLFLEQSKKHREEWKVAKVKKNQEATQTAASITEKAVEPKEHPDVIRSREMQQLYGQASAKIQAMETALQLSFDRNATLHQPNYWPNIPITLLFS</sequence>
<name>A0A0P4WAP2_SCYOL</name>
<organism evidence="2">
    <name type="scientific">Scylla olivacea</name>
    <name type="common">Orange mud crab</name>
    <name type="synonym">Cancer olivacea</name>
    <dbReference type="NCBI Taxonomy" id="85551"/>
    <lineage>
        <taxon>Eukaryota</taxon>
        <taxon>Metazoa</taxon>
        <taxon>Ecdysozoa</taxon>
        <taxon>Arthropoda</taxon>
        <taxon>Crustacea</taxon>
        <taxon>Multicrustacea</taxon>
        <taxon>Malacostraca</taxon>
        <taxon>Eumalacostraca</taxon>
        <taxon>Eucarida</taxon>
        <taxon>Decapoda</taxon>
        <taxon>Pleocyemata</taxon>
        <taxon>Brachyura</taxon>
        <taxon>Eubrachyura</taxon>
        <taxon>Portunoidea</taxon>
        <taxon>Portunidae</taxon>
        <taxon>Portuninae</taxon>
        <taxon>Scylla</taxon>
    </lineage>
</organism>
<feature type="compositionally biased region" description="Basic residues" evidence="1">
    <location>
        <begin position="79"/>
        <end position="101"/>
    </location>
</feature>
<evidence type="ECO:0000313" key="2">
    <source>
        <dbReference type="EMBL" id="JAI65583.1"/>
    </source>
</evidence>
<accession>A0A0P4WAP2</accession>
<dbReference type="AlphaFoldDB" id="A0A0P4WAP2"/>
<dbReference type="PANTHER" id="PTHR16238:SF7">
    <property type="entry name" value="GEM-ASSOCIATED PROTEIN 8"/>
    <property type="match status" value="1"/>
</dbReference>
<dbReference type="InterPro" id="IPR034754">
    <property type="entry name" value="GEMIN8"/>
</dbReference>
<evidence type="ECO:0000256" key="1">
    <source>
        <dbReference type="SAM" id="MobiDB-lite"/>
    </source>
</evidence>
<protein>
    <recommendedName>
        <fullName evidence="3">Gem-associated protein 8</fullName>
    </recommendedName>
</protein>
<dbReference type="GO" id="GO:0032797">
    <property type="term" value="C:SMN complex"/>
    <property type="evidence" value="ECO:0007669"/>
    <property type="project" value="InterPro"/>
</dbReference>
<reference evidence="2" key="1">
    <citation type="submission" date="2015-09" db="EMBL/GenBank/DDBJ databases">
        <title>Scylla olivacea transcriptome.</title>
        <authorList>
            <person name="Ikhwanuddin M."/>
        </authorList>
    </citation>
    <scope>NUCLEOTIDE SEQUENCE</scope>
</reference>